<keyword evidence="1" id="KW-0677">Repeat</keyword>
<dbReference type="Gene3D" id="3.40.50.300">
    <property type="entry name" value="P-loop containing nucleotide triphosphate hydrolases"/>
    <property type="match status" value="1"/>
</dbReference>
<feature type="domain" description="Nephrocystin 3-like N-terminal" evidence="2">
    <location>
        <begin position="344"/>
        <end position="497"/>
    </location>
</feature>
<evidence type="ECO:0000313" key="3">
    <source>
        <dbReference type="EMBL" id="KAK1624831.1"/>
    </source>
</evidence>
<name>A0AAI9ZK71_9PEZI</name>
<dbReference type="InterPro" id="IPR027417">
    <property type="entry name" value="P-loop_NTPase"/>
</dbReference>
<dbReference type="GO" id="GO:0009116">
    <property type="term" value="P:nucleoside metabolic process"/>
    <property type="evidence" value="ECO:0007669"/>
    <property type="project" value="InterPro"/>
</dbReference>
<sequence>MANPQQYTIGWICAITTEFVAAQAFLDEKHEPPQMLARNDNNTYALGRIGKHNVVMPTLPKSSYGATSAAAVARDMVHSFPNIRAPSQKHDIRLGDVVVGCPGDGEGGIVQYDYGKTIQDQNFTETGHLNQPPQSLLTAVGALEAAFALSGHHINEDIEDAFQRRIRIRKTHSLPNSFADRLYHCSTSHVVPRHERADDEDNPAIHYGIIASANQLMKDAVKRDKLSSERNVLCFEMEAAGLMNHFPCLVIRGISDYADTHKNKAWQGFAAMTAAAYAKDLLGQLIPSRVETKVLVAKVLSLDESKADIKAMVSDQQIKKIRKWLNPPDTSVNVNKAKDLRHQGTGRWIFKTQALQEWNAGSRQHLWLPGLAGCGKTVLSTTILDYLLSQADGVVLQFYFDFSDGGKQTSSQMLRGLVYQLYDIASRYTSHKRGADQPRSSDLSDCFLAMLEKYPPKVFILIDALDECTERKEILAWMRDFGSFPGLAHIKLLVTGRCEVEFQQQFPLVVGPDNCMSLHLESVDADIRSYVDAQLRVRVGFKRWASAPEVLQTISGKVGDKADGMFRWAACQLDALEECLNLEEIERALESLPRDLNDTYGRILESIPKIRKDKSILLLQFLLHSKDPLTLGKTVDLLAIRGREFNPKYRVPDPTEIPLFCPSLGDQVLVHCHWMEFNPLNASIHLTHKLLAVLMGYSEIPFHRATSKINLVGPAAGWTTYAQRAEAADDIAQAAANFLQNEDYRRFWISQTLATVFRLEVRTNFYITSGKGFCWYSFHREVGSNRRVLGVTKYQYICID</sequence>
<dbReference type="Pfam" id="PF24883">
    <property type="entry name" value="NPHP3_N"/>
    <property type="match status" value="1"/>
</dbReference>
<dbReference type="InterPro" id="IPR056884">
    <property type="entry name" value="NPHP3-like_N"/>
</dbReference>
<dbReference type="SUPFAM" id="SSF53167">
    <property type="entry name" value="Purine and uridine phosphorylases"/>
    <property type="match status" value="1"/>
</dbReference>
<dbReference type="EMBL" id="JAHMHQ010000022">
    <property type="protein sequence ID" value="KAK1624831.1"/>
    <property type="molecule type" value="Genomic_DNA"/>
</dbReference>
<dbReference type="GeneID" id="85479951"/>
<evidence type="ECO:0000256" key="1">
    <source>
        <dbReference type="ARBA" id="ARBA00022737"/>
    </source>
</evidence>
<keyword evidence="4" id="KW-1185">Reference proteome</keyword>
<protein>
    <recommendedName>
        <fullName evidence="2">Nephrocystin 3-like N-terminal domain-containing protein</fullName>
    </recommendedName>
</protein>
<dbReference type="SUPFAM" id="SSF52540">
    <property type="entry name" value="P-loop containing nucleoside triphosphate hydrolases"/>
    <property type="match status" value="1"/>
</dbReference>
<dbReference type="AlphaFoldDB" id="A0AAI9ZK71"/>
<proteinExistence type="predicted"/>
<dbReference type="Gene3D" id="3.40.50.1580">
    <property type="entry name" value="Nucleoside phosphorylase domain"/>
    <property type="match status" value="1"/>
</dbReference>
<gene>
    <name evidence="3" type="ORF">BDP81DRAFT_483957</name>
</gene>
<dbReference type="InterPro" id="IPR035994">
    <property type="entry name" value="Nucleoside_phosphorylase_sf"/>
</dbReference>
<evidence type="ECO:0000259" key="2">
    <source>
        <dbReference type="Pfam" id="PF24883"/>
    </source>
</evidence>
<dbReference type="InterPro" id="IPR053137">
    <property type="entry name" value="NLR-like"/>
</dbReference>
<evidence type="ECO:0000313" key="4">
    <source>
        <dbReference type="Proteomes" id="UP001243989"/>
    </source>
</evidence>
<dbReference type="GO" id="GO:0003824">
    <property type="term" value="F:catalytic activity"/>
    <property type="evidence" value="ECO:0007669"/>
    <property type="project" value="InterPro"/>
</dbReference>
<accession>A0AAI9ZK71</accession>
<dbReference type="Proteomes" id="UP001243989">
    <property type="component" value="Unassembled WGS sequence"/>
</dbReference>
<comment type="caution">
    <text evidence="3">The sequence shown here is derived from an EMBL/GenBank/DDBJ whole genome shotgun (WGS) entry which is preliminary data.</text>
</comment>
<reference evidence="3" key="1">
    <citation type="submission" date="2021-06" db="EMBL/GenBank/DDBJ databases">
        <title>Comparative genomics, transcriptomics and evolutionary studies reveal genomic signatures of adaptation to plant cell wall in hemibiotrophic fungi.</title>
        <authorList>
            <consortium name="DOE Joint Genome Institute"/>
            <person name="Baroncelli R."/>
            <person name="Diaz J.F."/>
            <person name="Benocci T."/>
            <person name="Peng M."/>
            <person name="Battaglia E."/>
            <person name="Haridas S."/>
            <person name="Andreopoulos W."/>
            <person name="Labutti K."/>
            <person name="Pangilinan J."/>
            <person name="Floch G.L."/>
            <person name="Makela M.R."/>
            <person name="Henrissat B."/>
            <person name="Grigoriev I.V."/>
            <person name="Crouch J.A."/>
            <person name="De Vries R.P."/>
            <person name="Sukno S.A."/>
            <person name="Thon M.R."/>
        </authorList>
    </citation>
    <scope>NUCLEOTIDE SEQUENCE</scope>
    <source>
        <strain evidence="3">CBS 102054</strain>
    </source>
</reference>
<dbReference type="RefSeq" id="XP_060440826.1">
    <property type="nucleotide sequence ID" value="XM_060595089.1"/>
</dbReference>
<organism evidence="3 4">
    <name type="scientific">Colletotrichum phormii</name>
    <dbReference type="NCBI Taxonomy" id="359342"/>
    <lineage>
        <taxon>Eukaryota</taxon>
        <taxon>Fungi</taxon>
        <taxon>Dikarya</taxon>
        <taxon>Ascomycota</taxon>
        <taxon>Pezizomycotina</taxon>
        <taxon>Sordariomycetes</taxon>
        <taxon>Hypocreomycetidae</taxon>
        <taxon>Glomerellales</taxon>
        <taxon>Glomerellaceae</taxon>
        <taxon>Colletotrichum</taxon>
        <taxon>Colletotrichum acutatum species complex</taxon>
    </lineage>
</organism>
<dbReference type="PANTHER" id="PTHR46082:SF11">
    <property type="entry name" value="AAA+ ATPASE DOMAIN-CONTAINING PROTEIN-RELATED"/>
    <property type="match status" value="1"/>
</dbReference>
<dbReference type="PANTHER" id="PTHR46082">
    <property type="entry name" value="ATP/GTP-BINDING PROTEIN-RELATED"/>
    <property type="match status" value="1"/>
</dbReference>